<proteinExistence type="predicted"/>
<reference evidence="1" key="1">
    <citation type="submission" date="2021-10" db="EMBL/GenBank/DDBJ databases">
        <title>Anaerobic single-cell dispensing facilitates the cultivation of human gut bacteria.</title>
        <authorList>
            <person name="Afrizal A."/>
        </authorList>
    </citation>
    <scope>NUCLEOTIDE SEQUENCE</scope>
    <source>
        <strain evidence="1">CLA-AA-H233</strain>
    </source>
</reference>
<sequence length="94" mass="10729">MWGKNPCCCCRITCFFKLYADKLEKRRFTQNVQPQKIADYFGITVEALMGTKKEPAGMGELDKQMQEIVALLNSATPEQRNAVETLLRSRAKPE</sequence>
<accession>A0ABS8F9J5</accession>
<evidence type="ECO:0000313" key="2">
    <source>
        <dbReference type="Proteomes" id="UP001430637"/>
    </source>
</evidence>
<dbReference type="RefSeq" id="WP_227621338.1">
    <property type="nucleotide sequence ID" value="NZ_JAJEQL010000022.1"/>
</dbReference>
<comment type="caution">
    <text evidence="1">The sequence shown here is derived from an EMBL/GenBank/DDBJ whole genome shotgun (WGS) entry which is preliminary data.</text>
</comment>
<keyword evidence="2" id="KW-1185">Reference proteome</keyword>
<dbReference type="Proteomes" id="UP001430637">
    <property type="component" value="Unassembled WGS sequence"/>
</dbReference>
<gene>
    <name evidence="1" type="ORF">LKD23_08910</name>
</gene>
<evidence type="ECO:0008006" key="3">
    <source>
        <dbReference type="Google" id="ProtNLM"/>
    </source>
</evidence>
<name>A0ABS8F9J5_9FIRM</name>
<protein>
    <recommendedName>
        <fullName evidence="3">XRE family transcriptional regulator</fullName>
    </recommendedName>
</protein>
<evidence type="ECO:0000313" key="1">
    <source>
        <dbReference type="EMBL" id="MCC2199866.1"/>
    </source>
</evidence>
<organism evidence="1 2">
    <name type="scientific">Faecalibacterium butyricigenerans</name>
    <dbReference type="NCBI Taxonomy" id="1851427"/>
    <lineage>
        <taxon>Bacteria</taxon>
        <taxon>Bacillati</taxon>
        <taxon>Bacillota</taxon>
        <taxon>Clostridia</taxon>
        <taxon>Eubacteriales</taxon>
        <taxon>Oscillospiraceae</taxon>
        <taxon>Faecalibacterium</taxon>
    </lineage>
</organism>
<dbReference type="EMBL" id="JAJEQL010000022">
    <property type="protein sequence ID" value="MCC2199866.1"/>
    <property type="molecule type" value="Genomic_DNA"/>
</dbReference>